<dbReference type="CDD" id="cd00082">
    <property type="entry name" value="HisKA"/>
    <property type="match status" value="1"/>
</dbReference>
<dbReference type="EC" id="2.7.13.3" evidence="2"/>
<comment type="catalytic activity">
    <reaction evidence="1">
        <text>ATP + protein L-histidine = ADP + protein N-phospho-L-histidine.</text>
        <dbReference type="EC" id="2.7.13.3"/>
    </reaction>
</comment>
<dbReference type="InterPro" id="IPR003661">
    <property type="entry name" value="HisK_dim/P_dom"/>
</dbReference>
<dbReference type="Pfam" id="PF02518">
    <property type="entry name" value="HATPase_c"/>
    <property type="match status" value="1"/>
</dbReference>
<feature type="chain" id="PRO_5047427546" description="histidine kinase" evidence="5">
    <location>
        <begin position="23"/>
        <end position="561"/>
    </location>
</feature>
<dbReference type="CDD" id="cd13704">
    <property type="entry name" value="PBP2_HisK"/>
    <property type="match status" value="1"/>
</dbReference>
<dbReference type="Pfam" id="PF00497">
    <property type="entry name" value="SBP_bac_3"/>
    <property type="match status" value="1"/>
</dbReference>
<evidence type="ECO:0000256" key="1">
    <source>
        <dbReference type="ARBA" id="ARBA00000085"/>
    </source>
</evidence>
<dbReference type="InterPro" id="IPR005467">
    <property type="entry name" value="His_kinase_dom"/>
</dbReference>
<evidence type="ECO:0000256" key="3">
    <source>
        <dbReference type="ARBA" id="ARBA00022553"/>
    </source>
</evidence>
<feature type="signal peptide" evidence="5">
    <location>
        <begin position="1"/>
        <end position="22"/>
    </location>
</feature>
<dbReference type="InterPro" id="IPR004358">
    <property type="entry name" value="Sig_transdc_His_kin-like_C"/>
</dbReference>
<gene>
    <name evidence="7" type="ORF">JZM60_01165</name>
</gene>
<dbReference type="InterPro" id="IPR036097">
    <property type="entry name" value="HisK_dim/P_sf"/>
</dbReference>
<evidence type="ECO:0000313" key="7">
    <source>
        <dbReference type="EMBL" id="QSV47288.1"/>
    </source>
</evidence>
<keyword evidence="4" id="KW-1133">Transmembrane helix</keyword>
<evidence type="ECO:0000256" key="4">
    <source>
        <dbReference type="SAM" id="Phobius"/>
    </source>
</evidence>
<dbReference type="Gene3D" id="3.40.190.10">
    <property type="entry name" value="Periplasmic binding protein-like II"/>
    <property type="match status" value="2"/>
</dbReference>
<dbReference type="SUPFAM" id="SSF55874">
    <property type="entry name" value="ATPase domain of HSP90 chaperone/DNA topoisomerase II/histidine kinase"/>
    <property type="match status" value="1"/>
</dbReference>
<dbReference type="SUPFAM" id="SSF53850">
    <property type="entry name" value="Periplasmic binding protein-like II"/>
    <property type="match status" value="1"/>
</dbReference>
<feature type="domain" description="Histidine kinase" evidence="6">
    <location>
        <begin position="323"/>
        <end position="561"/>
    </location>
</feature>
<dbReference type="PANTHER" id="PTHR43065:SF42">
    <property type="entry name" value="TWO-COMPONENT SENSOR PPRA"/>
    <property type="match status" value="1"/>
</dbReference>
<reference evidence="7 8" key="1">
    <citation type="submission" date="2021-03" db="EMBL/GenBank/DDBJ databases">
        <title>Geobacter metallireducens gen. nov. sp. nov., a microorganism capable of coupling the complete oxidation of organic compounds to the reduction of iron and other metals.</title>
        <authorList>
            <person name="Li Y."/>
        </authorList>
    </citation>
    <scope>NUCLEOTIDE SEQUENCE [LARGE SCALE GENOMIC DNA]</scope>
    <source>
        <strain evidence="7 8">Jerry-YX</strain>
    </source>
</reference>
<evidence type="ECO:0000313" key="8">
    <source>
        <dbReference type="Proteomes" id="UP000663651"/>
    </source>
</evidence>
<evidence type="ECO:0000259" key="6">
    <source>
        <dbReference type="PROSITE" id="PS50109"/>
    </source>
</evidence>
<sequence>MLAMRFLLAALLSLLCAVPALAAPDARTIVVGGDRDYPPYEFIDSDGKPAGYNVELTRAIAGIMGMKVEFRLGAWSEMLSALKSGRVDVLQGISWSEKRARQIDFTPPHTIVYHAIFARRDSPPAGSLEDLRGKKVALHRDGIMHEYLAARGYGKDLALTPTPADALRLLSSGGCDYAVVAMVPGMYIIRENRLTNVVPVARSIAAQRYGYAVRQGDAELLARFSEGLAILKKTGQYDAIHAKWLGVLEPRPIRWQETVKYVAVVVVPLLLILGGTVLWSHSLRRQVAQRTESLSRALEEVQLNQQQLVQADKMAALGILVSGVAHEINNPTGLILLDVPILRKVYNDAAPILEDRFREEGDFTLGGLRYSRVREEVPRLLDEMQDGAKRIKRIVEDLKDFARRDDVGGKESVDINGVAQAAVRLVDTSLRKATTRFSARYAPDLPQVPANTQRIEQVVVNLILNACQALPNPERGIELETSLDEEGKRVILRVRDEGSGIAPENLSRLTDPFFTTKRENGGTGLGLSVSAGIVKEHGGTLSFESTPGEGTTVTLSLPVGS</sequence>
<keyword evidence="4" id="KW-0812">Transmembrane</keyword>
<evidence type="ECO:0000256" key="2">
    <source>
        <dbReference type="ARBA" id="ARBA00012438"/>
    </source>
</evidence>
<dbReference type="PRINTS" id="PR00344">
    <property type="entry name" value="BCTRLSENSOR"/>
</dbReference>
<keyword evidence="8" id="KW-1185">Reference proteome</keyword>
<organism evidence="7 8">
    <name type="scientific">Geobacter benzoatilyticus</name>
    <dbReference type="NCBI Taxonomy" id="2815309"/>
    <lineage>
        <taxon>Bacteria</taxon>
        <taxon>Pseudomonadati</taxon>
        <taxon>Thermodesulfobacteriota</taxon>
        <taxon>Desulfuromonadia</taxon>
        <taxon>Geobacterales</taxon>
        <taxon>Geobacteraceae</taxon>
        <taxon>Geobacter</taxon>
    </lineage>
</organism>
<dbReference type="PANTHER" id="PTHR43065">
    <property type="entry name" value="SENSOR HISTIDINE KINASE"/>
    <property type="match status" value="1"/>
</dbReference>
<keyword evidence="5" id="KW-0732">Signal</keyword>
<accession>A0ABX7Q8A4</accession>
<dbReference type="InterPro" id="IPR036890">
    <property type="entry name" value="HATPase_C_sf"/>
</dbReference>
<keyword evidence="4" id="KW-0472">Membrane</keyword>
<dbReference type="PROSITE" id="PS50109">
    <property type="entry name" value="HIS_KIN"/>
    <property type="match status" value="1"/>
</dbReference>
<dbReference type="SMART" id="SM00062">
    <property type="entry name" value="PBPb"/>
    <property type="match status" value="1"/>
</dbReference>
<dbReference type="Proteomes" id="UP000663651">
    <property type="component" value="Chromosome"/>
</dbReference>
<protein>
    <recommendedName>
        <fullName evidence="2">histidine kinase</fullName>
        <ecNumber evidence="2">2.7.13.3</ecNumber>
    </recommendedName>
</protein>
<dbReference type="InterPro" id="IPR001638">
    <property type="entry name" value="Solute-binding_3/MltF_N"/>
</dbReference>
<evidence type="ECO:0000256" key="5">
    <source>
        <dbReference type="SAM" id="SignalP"/>
    </source>
</evidence>
<dbReference type="EMBL" id="CP071382">
    <property type="protein sequence ID" value="QSV47288.1"/>
    <property type="molecule type" value="Genomic_DNA"/>
</dbReference>
<dbReference type="Gene3D" id="3.30.565.10">
    <property type="entry name" value="Histidine kinase-like ATPase, C-terminal domain"/>
    <property type="match status" value="1"/>
</dbReference>
<dbReference type="SMART" id="SM00387">
    <property type="entry name" value="HATPase_c"/>
    <property type="match status" value="1"/>
</dbReference>
<dbReference type="RefSeq" id="WP_207165391.1">
    <property type="nucleotide sequence ID" value="NZ_CP071382.1"/>
</dbReference>
<keyword evidence="3" id="KW-0597">Phosphoprotein</keyword>
<dbReference type="InterPro" id="IPR003594">
    <property type="entry name" value="HATPase_dom"/>
</dbReference>
<feature type="transmembrane region" description="Helical" evidence="4">
    <location>
        <begin position="261"/>
        <end position="280"/>
    </location>
</feature>
<dbReference type="SUPFAM" id="SSF47384">
    <property type="entry name" value="Homodimeric domain of signal transducing histidine kinase"/>
    <property type="match status" value="1"/>
</dbReference>
<name>A0ABX7Q8A4_9BACT</name>
<dbReference type="Gene3D" id="1.10.287.130">
    <property type="match status" value="1"/>
</dbReference>
<proteinExistence type="predicted"/>